<name>A0A261F2H0_9BIFI</name>
<dbReference type="RefSeq" id="WP_094727095.1">
    <property type="nucleotide sequence ID" value="NZ_JBHLWS010000001.1"/>
</dbReference>
<proteinExistence type="predicted"/>
<gene>
    <name evidence="2" type="ORF">ALMA_1418</name>
</gene>
<dbReference type="AlphaFoldDB" id="A0A261F2H0"/>
<comment type="caution">
    <text evidence="2">The sequence shown here is derived from an EMBL/GenBank/DDBJ whole genome shotgun (WGS) entry which is preliminary data.</text>
</comment>
<keyword evidence="1" id="KW-1133">Transmembrane helix</keyword>
<sequence>MAEHAKNETTDYTPVFNEQIRTVIYVLGLVASVVGLGCLTFGAPDVGGFISTAAGMLTAGFGVAYNPVRLSNK</sequence>
<evidence type="ECO:0000313" key="3">
    <source>
        <dbReference type="Proteomes" id="UP000243657"/>
    </source>
</evidence>
<feature type="transmembrane region" description="Helical" evidence="1">
    <location>
        <begin position="49"/>
        <end position="68"/>
    </location>
</feature>
<evidence type="ECO:0000256" key="1">
    <source>
        <dbReference type="SAM" id="Phobius"/>
    </source>
</evidence>
<organism evidence="2 3">
    <name type="scientific">Alloscardovia macacae</name>
    <dbReference type="NCBI Taxonomy" id="1160091"/>
    <lineage>
        <taxon>Bacteria</taxon>
        <taxon>Bacillati</taxon>
        <taxon>Actinomycetota</taxon>
        <taxon>Actinomycetes</taxon>
        <taxon>Bifidobacteriales</taxon>
        <taxon>Bifidobacteriaceae</taxon>
        <taxon>Alloscardovia</taxon>
    </lineage>
</organism>
<accession>A0A261F2H0</accession>
<keyword evidence="1" id="KW-0472">Membrane</keyword>
<feature type="transmembrane region" description="Helical" evidence="1">
    <location>
        <begin position="23"/>
        <end position="43"/>
    </location>
</feature>
<keyword evidence="1" id="KW-0812">Transmembrane</keyword>
<dbReference type="Proteomes" id="UP000243657">
    <property type="component" value="Unassembled WGS sequence"/>
</dbReference>
<reference evidence="2 3" key="1">
    <citation type="journal article" date="2017" name="BMC Genomics">
        <title>Comparative genomic and phylogenomic analyses of the Bifidobacteriaceae family.</title>
        <authorList>
            <person name="Lugli G.A."/>
            <person name="Milani C."/>
            <person name="Turroni F."/>
            <person name="Duranti S."/>
            <person name="Mancabelli L."/>
            <person name="Mangifesta M."/>
            <person name="Ferrario C."/>
            <person name="Modesto M."/>
            <person name="Mattarelli P."/>
            <person name="Jiri K."/>
            <person name="van Sinderen D."/>
            <person name="Ventura M."/>
        </authorList>
    </citation>
    <scope>NUCLEOTIDE SEQUENCE [LARGE SCALE GENOMIC DNA]</scope>
    <source>
        <strain evidence="2 3">DSM 24762</strain>
    </source>
</reference>
<dbReference type="EMBL" id="MWWT01000009">
    <property type="protein sequence ID" value="OZG53116.1"/>
    <property type="molecule type" value="Genomic_DNA"/>
</dbReference>
<evidence type="ECO:0000313" key="2">
    <source>
        <dbReference type="EMBL" id="OZG53116.1"/>
    </source>
</evidence>
<protein>
    <recommendedName>
        <fullName evidence="4">DoxX</fullName>
    </recommendedName>
</protein>
<keyword evidence="3" id="KW-1185">Reference proteome</keyword>
<evidence type="ECO:0008006" key="4">
    <source>
        <dbReference type="Google" id="ProtNLM"/>
    </source>
</evidence>